<evidence type="ECO:0000256" key="1">
    <source>
        <dbReference type="SAM" id="Phobius"/>
    </source>
</evidence>
<gene>
    <name evidence="2" type="ORF">ACFODU_14165</name>
</gene>
<dbReference type="Proteomes" id="UP001595456">
    <property type="component" value="Unassembled WGS sequence"/>
</dbReference>
<evidence type="ECO:0008006" key="4">
    <source>
        <dbReference type="Google" id="ProtNLM"/>
    </source>
</evidence>
<organism evidence="2 3">
    <name type="scientific">Alteraurantiacibacter palmitatis</name>
    <dbReference type="NCBI Taxonomy" id="2054628"/>
    <lineage>
        <taxon>Bacteria</taxon>
        <taxon>Pseudomonadati</taxon>
        <taxon>Pseudomonadota</taxon>
        <taxon>Alphaproteobacteria</taxon>
        <taxon>Sphingomonadales</taxon>
        <taxon>Erythrobacteraceae</taxon>
        <taxon>Alteraurantiacibacter</taxon>
    </lineage>
</organism>
<dbReference type="RefSeq" id="WP_336924581.1">
    <property type="nucleotide sequence ID" value="NZ_JBANRO010000001.1"/>
</dbReference>
<name>A0ABV7EAV6_9SPHN</name>
<reference evidence="3" key="1">
    <citation type="journal article" date="2019" name="Int. J. Syst. Evol. Microbiol.">
        <title>The Global Catalogue of Microorganisms (GCM) 10K type strain sequencing project: providing services to taxonomists for standard genome sequencing and annotation.</title>
        <authorList>
            <consortium name="The Broad Institute Genomics Platform"/>
            <consortium name="The Broad Institute Genome Sequencing Center for Infectious Disease"/>
            <person name="Wu L."/>
            <person name="Ma J."/>
        </authorList>
    </citation>
    <scope>NUCLEOTIDE SEQUENCE [LARGE SCALE GENOMIC DNA]</scope>
    <source>
        <strain evidence="3">KCTC 52607</strain>
    </source>
</reference>
<keyword evidence="3" id="KW-1185">Reference proteome</keyword>
<accession>A0ABV7EAV6</accession>
<sequence length="144" mass="14795">MTAHPVLRDMGSAWLVPLADLSMILFIITAAALSAQNPAPLQEHMREGGFAQGAAMAVFVDAPGGPALAEWLAVRPPGPGELLTLEARYAAGERAQVDARAHELAAQAIAAGVEPRVILQAAPAGSARSTLRAVIAHDADPPAP</sequence>
<proteinExistence type="predicted"/>
<keyword evidence="1" id="KW-0812">Transmembrane</keyword>
<evidence type="ECO:0000313" key="2">
    <source>
        <dbReference type="EMBL" id="MFC3098937.1"/>
    </source>
</evidence>
<protein>
    <recommendedName>
        <fullName evidence="4">Biopolymer transporter ExbD</fullName>
    </recommendedName>
</protein>
<keyword evidence="1" id="KW-0472">Membrane</keyword>
<evidence type="ECO:0000313" key="3">
    <source>
        <dbReference type="Proteomes" id="UP001595456"/>
    </source>
</evidence>
<comment type="caution">
    <text evidence="2">The sequence shown here is derived from an EMBL/GenBank/DDBJ whole genome shotgun (WGS) entry which is preliminary data.</text>
</comment>
<dbReference type="EMBL" id="JBHRST010000022">
    <property type="protein sequence ID" value="MFC3098937.1"/>
    <property type="molecule type" value="Genomic_DNA"/>
</dbReference>
<keyword evidence="1" id="KW-1133">Transmembrane helix</keyword>
<feature type="transmembrane region" description="Helical" evidence="1">
    <location>
        <begin position="12"/>
        <end position="35"/>
    </location>
</feature>